<dbReference type="EMBL" id="JAGFBR010000009">
    <property type="protein sequence ID" value="KAH0461542.1"/>
    <property type="molecule type" value="Genomic_DNA"/>
</dbReference>
<sequence length="68" mass="7394">MKAVHGCTKTLAFQTSLPFEACGGSGVPHGTKPERLVELAKAWERYSCKVAPLRCKPRVQNVVVLGKL</sequence>
<accession>A0AAV7GZP3</accession>
<evidence type="ECO:0000313" key="2">
    <source>
        <dbReference type="Proteomes" id="UP000775213"/>
    </source>
</evidence>
<protein>
    <submittedName>
        <fullName evidence="1">Uncharacterized protein</fullName>
    </submittedName>
</protein>
<gene>
    <name evidence="1" type="ORF">IEQ34_009117</name>
</gene>
<comment type="caution">
    <text evidence="1">The sequence shown here is derived from an EMBL/GenBank/DDBJ whole genome shotgun (WGS) entry which is preliminary data.</text>
</comment>
<evidence type="ECO:0000313" key="1">
    <source>
        <dbReference type="EMBL" id="KAH0461542.1"/>
    </source>
</evidence>
<organism evidence="1 2">
    <name type="scientific">Dendrobium chrysotoxum</name>
    <name type="common">Orchid</name>
    <dbReference type="NCBI Taxonomy" id="161865"/>
    <lineage>
        <taxon>Eukaryota</taxon>
        <taxon>Viridiplantae</taxon>
        <taxon>Streptophyta</taxon>
        <taxon>Embryophyta</taxon>
        <taxon>Tracheophyta</taxon>
        <taxon>Spermatophyta</taxon>
        <taxon>Magnoliopsida</taxon>
        <taxon>Liliopsida</taxon>
        <taxon>Asparagales</taxon>
        <taxon>Orchidaceae</taxon>
        <taxon>Epidendroideae</taxon>
        <taxon>Malaxideae</taxon>
        <taxon>Dendrobiinae</taxon>
        <taxon>Dendrobium</taxon>
    </lineage>
</organism>
<dbReference type="Proteomes" id="UP000775213">
    <property type="component" value="Unassembled WGS sequence"/>
</dbReference>
<dbReference type="AlphaFoldDB" id="A0AAV7GZP3"/>
<keyword evidence="2" id="KW-1185">Reference proteome</keyword>
<reference evidence="1 2" key="1">
    <citation type="journal article" date="2021" name="Hortic Res">
        <title>Chromosome-scale assembly of the Dendrobium chrysotoxum genome enhances the understanding of orchid evolution.</title>
        <authorList>
            <person name="Zhang Y."/>
            <person name="Zhang G.Q."/>
            <person name="Zhang D."/>
            <person name="Liu X.D."/>
            <person name="Xu X.Y."/>
            <person name="Sun W.H."/>
            <person name="Yu X."/>
            <person name="Zhu X."/>
            <person name="Wang Z.W."/>
            <person name="Zhao X."/>
            <person name="Zhong W.Y."/>
            <person name="Chen H."/>
            <person name="Yin W.L."/>
            <person name="Huang T."/>
            <person name="Niu S.C."/>
            <person name="Liu Z.J."/>
        </authorList>
    </citation>
    <scope>NUCLEOTIDE SEQUENCE [LARGE SCALE GENOMIC DNA]</scope>
    <source>
        <strain evidence="1">Lindl</strain>
    </source>
</reference>
<proteinExistence type="predicted"/>
<name>A0AAV7GZP3_DENCH</name>